<feature type="compositionally biased region" description="Basic and acidic residues" evidence="1">
    <location>
        <begin position="602"/>
        <end position="631"/>
    </location>
</feature>
<evidence type="ECO:0000313" key="4">
    <source>
        <dbReference type="Proteomes" id="UP000242610"/>
    </source>
</evidence>
<dbReference type="AlphaFoldDB" id="A0A1C4H5H3"/>
<reference evidence="4" key="1">
    <citation type="submission" date="2016-08" db="EMBL/GenBank/DDBJ databases">
        <authorList>
            <person name="Varghese N."/>
            <person name="Submissions Spin"/>
        </authorList>
    </citation>
    <scope>NUCLEOTIDE SEQUENCE [LARGE SCALE GENOMIC DNA]</scope>
    <source>
        <strain evidence="4">R-52791</strain>
    </source>
</reference>
<accession>A0A1C4H5H3</accession>
<dbReference type="Proteomes" id="UP000242610">
    <property type="component" value="Unassembled WGS sequence"/>
</dbReference>
<evidence type="ECO:0000256" key="2">
    <source>
        <dbReference type="SAM" id="Phobius"/>
    </source>
</evidence>
<feature type="compositionally biased region" description="Polar residues" evidence="1">
    <location>
        <begin position="388"/>
        <end position="404"/>
    </location>
</feature>
<name>A0A1C4H5H3_9BIFI</name>
<evidence type="ECO:0000313" key="3">
    <source>
        <dbReference type="EMBL" id="SCC80041.1"/>
    </source>
</evidence>
<dbReference type="RefSeq" id="WP_143249606.1">
    <property type="nucleotide sequence ID" value="NZ_FMBL01000002.1"/>
</dbReference>
<keyword evidence="2" id="KW-1133">Transmembrane helix</keyword>
<organism evidence="3 4">
    <name type="scientific">Bifidobacterium commune</name>
    <dbReference type="NCBI Taxonomy" id="1505727"/>
    <lineage>
        <taxon>Bacteria</taxon>
        <taxon>Bacillati</taxon>
        <taxon>Actinomycetota</taxon>
        <taxon>Actinomycetes</taxon>
        <taxon>Bifidobacteriales</taxon>
        <taxon>Bifidobacteriaceae</taxon>
        <taxon>Bifidobacterium</taxon>
    </lineage>
</organism>
<feature type="compositionally biased region" description="Polar residues" evidence="1">
    <location>
        <begin position="444"/>
        <end position="453"/>
    </location>
</feature>
<dbReference type="STRING" id="1505727.GA0061077_0953"/>
<feature type="compositionally biased region" description="Basic and acidic residues" evidence="1">
    <location>
        <begin position="457"/>
        <end position="535"/>
    </location>
</feature>
<feature type="compositionally biased region" description="Basic and acidic residues" evidence="1">
    <location>
        <begin position="565"/>
        <end position="595"/>
    </location>
</feature>
<dbReference type="EMBL" id="FMBL01000002">
    <property type="protein sequence ID" value="SCC80041.1"/>
    <property type="molecule type" value="Genomic_DNA"/>
</dbReference>
<feature type="compositionally biased region" description="Basic and acidic residues" evidence="1">
    <location>
        <begin position="655"/>
        <end position="690"/>
    </location>
</feature>
<feature type="compositionally biased region" description="Polar residues" evidence="1">
    <location>
        <begin position="413"/>
        <end position="428"/>
    </location>
</feature>
<keyword evidence="4" id="KW-1185">Reference proteome</keyword>
<keyword evidence="2" id="KW-0472">Membrane</keyword>
<dbReference type="OrthoDB" id="3249401at2"/>
<feature type="region of interest" description="Disordered" evidence="1">
    <location>
        <begin position="295"/>
        <end position="711"/>
    </location>
</feature>
<proteinExistence type="predicted"/>
<feature type="transmembrane region" description="Helical" evidence="2">
    <location>
        <begin position="227"/>
        <end position="250"/>
    </location>
</feature>
<gene>
    <name evidence="3" type="ORF">GA0061077_0953</name>
</gene>
<feature type="region of interest" description="Disordered" evidence="1">
    <location>
        <begin position="257"/>
        <end position="276"/>
    </location>
</feature>
<evidence type="ECO:0000256" key="1">
    <source>
        <dbReference type="SAM" id="MobiDB-lite"/>
    </source>
</evidence>
<keyword evidence="2" id="KW-0812">Transmembrane</keyword>
<feature type="transmembrane region" description="Helical" evidence="2">
    <location>
        <begin position="21"/>
        <end position="43"/>
    </location>
</feature>
<protein>
    <submittedName>
        <fullName evidence="3">Uncharacterized protein</fullName>
    </submittedName>
</protein>
<sequence>MTSINSKQNKSNARPTRHATIMRGVVAPIFGLLAVLFITLGALNATIWKPSREVSASTEFSGTRYVVTDPGVLNLLANSTMVTVKNETPKGKASSQSDPDADAQPKAQMCVALGGAKDAVGWLAGQKYTRVTGLNGLKALSGKDATGPKLVTAKDSDVVAFKDSDMWTRVRCGDSSVSLSLNDVKSNQVMIVDMGEDVSAKASGTKSAQPKVDVQMRWVRDHVPNNALPFFVAAGFCVVMTILSASVFAMMTNESFKRKREQRRKMREEAKAEEVSISEAMTGSINVLRKNLPYRGRNYRPSHKRQLSDGVDGKTDGTTGTPGDASMASAAAGEDKSTPSIIDPTRRNLVADMQMQSDGNDEDGSDGGADNHGSDDLSGFAPMRGKTGKSSGSENGPNFQSPTADSHDDGSGSAESSTDGPANENSVSDALRDYLSRLSFEISGAQSTPSGESDSADGTKRADEESAENKQVDQMDDRGNEKAESREDKNADAHENESADGRKGKFASRDAKRSYAGDGKSADAADGKPDARDDNNANSRGSEKSPAGEAKKSPANGAKQSSVGKGKDADGPKDGESAARDGKRPATSGDKDTHGRKYGKSAARDGKQSIAAADRKAQEHKGEKLPTRGDRQSAAVGNKKPEARKNEVATSRKGKGSDTHTKKTDGRESKQSDVRDDKKVTGKKDGDGRSGKASGAIGKKPATTKGGEKKA</sequence>